<keyword evidence="2" id="KW-0812">Transmembrane</keyword>
<dbReference type="PROSITE" id="PS50835">
    <property type="entry name" value="IG_LIKE"/>
    <property type="match status" value="2"/>
</dbReference>
<organism evidence="5">
    <name type="scientific">Xenopus tropicalis</name>
    <name type="common">Western clawed frog</name>
    <name type="synonym">Silurana tropicalis</name>
    <dbReference type="NCBI Taxonomy" id="8364"/>
    <lineage>
        <taxon>Eukaryota</taxon>
        <taxon>Metazoa</taxon>
        <taxon>Chordata</taxon>
        <taxon>Craniata</taxon>
        <taxon>Vertebrata</taxon>
        <taxon>Euteleostomi</taxon>
        <taxon>Amphibia</taxon>
        <taxon>Batrachia</taxon>
        <taxon>Anura</taxon>
        <taxon>Pipoidea</taxon>
        <taxon>Pipidae</taxon>
        <taxon>Xenopodinae</taxon>
        <taxon>Xenopus</taxon>
        <taxon>Silurana</taxon>
    </lineage>
</organism>
<dbReference type="SMART" id="SM00409">
    <property type="entry name" value="IG"/>
    <property type="match status" value="4"/>
</dbReference>
<dbReference type="PANTHER" id="PTHR11738">
    <property type="entry name" value="MHC CLASS I NK CELL RECEPTOR"/>
    <property type="match status" value="1"/>
</dbReference>
<evidence type="ECO:0000256" key="1">
    <source>
        <dbReference type="ARBA" id="ARBA00023157"/>
    </source>
</evidence>
<dbReference type="Gene3D" id="2.60.40.10">
    <property type="entry name" value="Immunoglobulins"/>
    <property type="match status" value="4"/>
</dbReference>
<evidence type="ECO:0000256" key="3">
    <source>
        <dbReference type="SAM" id="SignalP"/>
    </source>
</evidence>
<evidence type="ECO:0000256" key="2">
    <source>
        <dbReference type="SAM" id="Phobius"/>
    </source>
</evidence>
<dbReference type="PANTHER" id="PTHR11738:SF186">
    <property type="entry name" value="OSTEOCLAST-ASSOCIATED IMMUNOGLOBULIN-LIKE RECEPTOR"/>
    <property type="match status" value="1"/>
</dbReference>
<protein>
    <submittedName>
        <fullName evidence="5">Fc receptor-like protein 5</fullName>
    </submittedName>
</protein>
<evidence type="ECO:0000313" key="5">
    <source>
        <dbReference type="Ensembl" id="ENSXETP00000107990"/>
    </source>
</evidence>
<dbReference type="InterPro" id="IPR013783">
    <property type="entry name" value="Ig-like_fold"/>
</dbReference>
<gene>
    <name evidence="5" type="primary">LOC100490649</name>
</gene>
<dbReference type="SUPFAM" id="SSF48726">
    <property type="entry name" value="Immunoglobulin"/>
    <property type="match status" value="4"/>
</dbReference>
<keyword evidence="3" id="KW-0732">Signal</keyword>
<reference evidence="5" key="1">
    <citation type="journal article" date="2010" name="Science">
        <title>The genome of the Western clawed frog Xenopus tropicalis.</title>
        <authorList>
            <person name="Hellsten U."/>
            <person name="Harland R.M."/>
            <person name="Gilchrist M.J."/>
            <person name="Hendrix D."/>
            <person name="Jurka J."/>
            <person name="Kapitonov V."/>
            <person name="Ovcharenko I."/>
            <person name="Putnam N.H."/>
            <person name="Shu S."/>
            <person name="Taher L."/>
            <person name="Blitz I.L."/>
            <person name="Blumberg B."/>
            <person name="Dichmann D.S."/>
            <person name="Dubchak I."/>
            <person name="Amaya E."/>
            <person name="Detter J.C."/>
            <person name="Fletcher R."/>
            <person name="Gerhard D.S."/>
            <person name="Goodstein D."/>
            <person name="Graves T."/>
            <person name="Grigoriev I.V."/>
            <person name="Grimwood J."/>
            <person name="Kawashima T."/>
            <person name="Lindquist E."/>
            <person name="Lucas S.M."/>
            <person name="Mead P.E."/>
            <person name="Mitros T."/>
            <person name="Ogino H."/>
            <person name="Ohta Y."/>
            <person name="Poliakov A.V."/>
            <person name="Pollet N."/>
            <person name="Robert J."/>
            <person name="Salamov A."/>
            <person name="Sater A.K."/>
            <person name="Schmutz J."/>
            <person name="Terry A."/>
            <person name="Vize P.D."/>
            <person name="Warren W.C."/>
            <person name="Wells D."/>
            <person name="Wills A."/>
            <person name="Wilson R.K."/>
            <person name="Zimmerman L.B."/>
            <person name="Zorn A.M."/>
            <person name="Grainger R."/>
            <person name="Grammer T."/>
            <person name="Khokha M.K."/>
            <person name="Richardson P.M."/>
            <person name="Rokhsar D.S."/>
        </authorList>
    </citation>
    <scope>NUCLEOTIDE SEQUENCE [LARGE SCALE GENOMIC DNA]</scope>
    <source>
        <strain evidence="5">Nigerian</strain>
    </source>
</reference>
<evidence type="ECO:0000259" key="4">
    <source>
        <dbReference type="PROSITE" id="PS50835"/>
    </source>
</evidence>
<dbReference type="InterPro" id="IPR050412">
    <property type="entry name" value="Ig-like_Receptors_ImmuneReg"/>
</dbReference>
<feature type="domain" description="Ig-like" evidence="4">
    <location>
        <begin position="126"/>
        <end position="193"/>
    </location>
</feature>
<keyword evidence="2" id="KW-1133">Transmembrane helix</keyword>
<dbReference type="GeneTree" id="ENSGT00680000100998"/>
<keyword evidence="1" id="KW-1015">Disulfide bond</keyword>
<sequence>MHSSSLWSFCILLRVLETVKLYEASLQMPYISFSAGYATYLIAEPVSMSCQIPSNITVNGYQFFKNHQKIQDINGPLGKHHKITSVNRGSAGSYSCLYWIEDSRGKQISPKSPPVSLSVMDQPTTPVLDIDPKYPLYFEGEDVHLECRHHIYPYTGGYKFYKNNRELNISSGNLASTFSIYNISRKDSGTYKCEYWLSEHQRVVYSPRSKPQTLSVTALSTSPLLLFQPPYSTFIVGETVSMECLAPSTVPVSLYRFYYEEREVVSPSTTHSGQHSLRNLTKKHKGNYICMYWSTKSQREIPSFPSVTKELYIIDPLQSPVLAVDPPSGRIWDGANVTLICTTPIPYENTTFHFLNDREAVFSNNTSRAQMKMVITMSMLNATSVFKYSCQYTAYIKGRALTSPRSHPAEITIITGSVNWLIAIAVAAGVVVLITVFLLLYWICLARRGSADDGEKSQSSEVRERSTS</sequence>
<proteinExistence type="predicted"/>
<feature type="domain" description="Ig-like" evidence="4">
    <location>
        <begin position="223"/>
        <end position="302"/>
    </location>
</feature>
<dbReference type="Pfam" id="PF13895">
    <property type="entry name" value="Ig_2"/>
    <property type="match status" value="2"/>
</dbReference>
<keyword evidence="2" id="KW-0472">Membrane</keyword>
<feature type="transmembrane region" description="Helical" evidence="2">
    <location>
        <begin position="420"/>
        <end position="443"/>
    </location>
</feature>
<dbReference type="InterPro" id="IPR036179">
    <property type="entry name" value="Ig-like_dom_sf"/>
</dbReference>
<dbReference type="InterPro" id="IPR003599">
    <property type="entry name" value="Ig_sub"/>
</dbReference>
<feature type="chain" id="PRO_5031391925" evidence="3">
    <location>
        <begin position="19"/>
        <end position="468"/>
    </location>
</feature>
<feature type="signal peptide" evidence="3">
    <location>
        <begin position="1"/>
        <end position="18"/>
    </location>
</feature>
<name>A0A803JJ79_XENTR</name>
<dbReference type="AlphaFoldDB" id="A0A803JJ79"/>
<reference evidence="5" key="2">
    <citation type="submission" date="2021-03" db="UniProtKB">
        <authorList>
            <consortium name="Ensembl"/>
        </authorList>
    </citation>
    <scope>IDENTIFICATION</scope>
</reference>
<dbReference type="Ensembl" id="ENSXETT00000118065">
    <property type="protein sequence ID" value="ENSXETP00000107990"/>
    <property type="gene ID" value="ENSXETG00000046818"/>
</dbReference>
<dbReference type="InterPro" id="IPR007110">
    <property type="entry name" value="Ig-like_dom"/>
</dbReference>
<accession>A0A803JJ79</accession>